<feature type="non-terminal residue" evidence="1">
    <location>
        <position position="82"/>
    </location>
</feature>
<name>A0A1D6NM31_MAIZE</name>
<protein>
    <submittedName>
        <fullName evidence="1">Adaptin ear-binding coat-associated protein 1 NECAP-1</fullName>
    </submittedName>
</protein>
<evidence type="ECO:0000313" key="1">
    <source>
        <dbReference type="EMBL" id="ONM41264.1"/>
    </source>
</evidence>
<gene>
    <name evidence="1" type="ORF">ZEAMMB73_Zm00001d044470</name>
</gene>
<proteinExistence type="predicted"/>
<dbReference type="AlphaFoldDB" id="A0A1D6NM31"/>
<accession>A0A1D6NM31</accession>
<organism evidence="1">
    <name type="scientific">Zea mays</name>
    <name type="common">Maize</name>
    <dbReference type="NCBI Taxonomy" id="4577"/>
    <lineage>
        <taxon>Eukaryota</taxon>
        <taxon>Viridiplantae</taxon>
        <taxon>Streptophyta</taxon>
        <taxon>Embryophyta</taxon>
        <taxon>Tracheophyta</taxon>
        <taxon>Spermatophyta</taxon>
        <taxon>Magnoliopsida</taxon>
        <taxon>Liliopsida</taxon>
        <taxon>Poales</taxon>
        <taxon>Poaceae</taxon>
        <taxon>PACMAD clade</taxon>
        <taxon>Panicoideae</taxon>
        <taxon>Andropogonodae</taxon>
        <taxon>Andropogoneae</taxon>
        <taxon>Tripsacinae</taxon>
        <taxon>Zea</taxon>
    </lineage>
</organism>
<reference evidence="1" key="1">
    <citation type="submission" date="2015-12" db="EMBL/GenBank/DDBJ databases">
        <title>Update maize B73 reference genome by single molecule sequencing technologies.</title>
        <authorList>
            <consortium name="Maize Genome Sequencing Project"/>
            <person name="Ware D."/>
        </authorList>
    </citation>
    <scope>NUCLEOTIDE SEQUENCE [LARGE SCALE GENOMIC DNA]</scope>
    <source>
        <tissue evidence="1">Seedling</tissue>
    </source>
</reference>
<sequence length="82" mass="9356">MKTSGTSRLPGDIMYLVHTSCYRDFFSFFLSIFGFQSAVASAGTLFLYRELPSHNLHTNTWTNVVPFSSSFHLISQPTREEE</sequence>
<dbReference type="EMBL" id="CM007649">
    <property type="protein sequence ID" value="ONM41264.1"/>
    <property type="molecule type" value="Genomic_DNA"/>
</dbReference>